<protein>
    <recommendedName>
        <fullName evidence="4">C2H2-type domain-containing protein</fullName>
    </recommendedName>
</protein>
<accession>A0ABV5KB84</accession>
<dbReference type="Proteomes" id="UP001589750">
    <property type="component" value="Unassembled WGS sequence"/>
</dbReference>
<gene>
    <name evidence="2" type="ORF">ACFFRI_13145</name>
</gene>
<sequence length="43" mass="4496">MTCDVCGAVLGDPMTHLQWHISPAAGTTQAPPQDAVGMSTDQR</sequence>
<evidence type="ECO:0000256" key="1">
    <source>
        <dbReference type="SAM" id="MobiDB-lite"/>
    </source>
</evidence>
<dbReference type="RefSeq" id="WP_281284650.1">
    <property type="nucleotide sequence ID" value="NZ_JBHMDG010000015.1"/>
</dbReference>
<evidence type="ECO:0008006" key="4">
    <source>
        <dbReference type="Google" id="ProtNLM"/>
    </source>
</evidence>
<proteinExistence type="predicted"/>
<name>A0ABV5KB84_9ACTN</name>
<dbReference type="EMBL" id="JBHMDG010000015">
    <property type="protein sequence ID" value="MFB9313994.1"/>
    <property type="molecule type" value="Genomic_DNA"/>
</dbReference>
<feature type="region of interest" description="Disordered" evidence="1">
    <location>
        <begin position="23"/>
        <end position="43"/>
    </location>
</feature>
<organism evidence="2 3">
    <name type="scientific">Nocardioides plantarum</name>
    <dbReference type="NCBI Taxonomy" id="29299"/>
    <lineage>
        <taxon>Bacteria</taxon>
        <taxon>Bacillati</taxon>
        <taxon>Actinomycetota</taxon>
        <taxon>Actinomycetes</taxon>
        <taxon>Propionibacteriales</taxon>
        <taxon>Nocardioidaceae</taxon>
        <taxon>Nocardioides</taxon>
    </lineage>
</organism>
<reference evidence="2 3" key="1">
    <citation type="submission" date="2024-09" db="EMBL/GenBank/DDBJ databases">
        <authorList>
            <person name="Sun Q."/>
            <person name="Mori K."/>
        </authorList>
    </citation>
    <scope>NUCLEOTIDE SEQUENCE [LARGE SCALE GENOMIC DNA]</scope>
    <source>
        <strain evidence="2 3">JCM 9626</strain>
    </source>
</reference>
<evidence type="ECO:0000313" key="2">
    <source>
        <dbReference type="EMBL" id="MFB9313994.1"/>
    </source>
</evidence>
<keyword evidence="3" id="KW-1185">Reference proteome</keyword>
<evidence type="ECO:0000313" key="3">
    <source>
        <dbReference type="Proteomes" id="UP001589750"/>
    </source>
</evidence>
<comment type="caution">
    <text evidence="2">The sequence shown here is derived from an EMBL/GenBank/DDBJ whole genome shotgun (WGS) entry which is preliminary data.</text>
</comment>